<gene>
    <name evidence="5" type="ORF">DSM104329_01387</name>
</gene>
<evidence type="ECO:0000256" key="3">
    <source>
        <dbReference type="SAM" id="MobiDB-lite"/>
    </source>
</evidence>
<accession>A0A9E6XVS2</accession>
<dbReference type="KEGG" id="sbae:DSM104329_01387"/>
<sequence length="322" mass="35569">MYGSAYEGRISAVSSPAHRPGVTATEKAPPGMRGVGPTLPYPLKAALTRGRSAAWMLRGRPRRAEGLRILLYHRIADDGDPLAVTPRRFREQMDLLGAQGYRAVDLDEILALLDGDGPLPPRTIGLTFDDGFTDVAENAHPVLARHGFTATVFVTTGVTDGRHPFPWYRDQPPVLDWDDVVALDREGVLRFEAHTVTHPNLLTTDHATAEREIERSREELEEHLGRPVTAFAYPAGLYGDRERRLVAEAGYAAAVTCEPGLNVAQTDRFALRRRQIDSRDTLLDFRAKVAGGHDTPLPFRGHYRRLRYGMGPPPAARESSPA</sequence>
<feature type="domain" description="NodB homology" evidence="4">
    <location>
        <begin position="122"/>
        <end position="322"/>
    </location>
</feature>
<dbReference type="Pfam" id="PF01522">
    <property type="entry name" value="Polysacc_deac_1"/>
    <property type="match status" value="1"/>
</dbReference>
<dbReference type="GO" id="GO:0005576">
    <property type="term" value="C:extracellular region"/>
    <property type="evidence" value="ECO:0007669"/>
    <property type="project" value="UniProtKB-SubCell"/>
</dbReference>
<feature type="region of interest" description="Disordered" evidence="3">
    <location>
        <begin position="1"/>
        <end position="37"/>
    </location>
</feature>
<dbReference type="EMBL" id="CP087164">
    <property type="protein sequence ID" value="UGS35003.1"/>
    <property type="molecule type" value="Genomic_DNA"/>
</dbReference>
<dbReference type="Proteomes" id="UP001162834">
    <property type="component" value="Chromosome"/>
</dbReference>
<comment type="subcellular location">
    <subcellularLocation>
        <location evidence="1">Secreted</location>
    </subcellularLocation>
</comment>
<evidence type="ECO:0000256" key="2">
    <source>
        <dbReference type="ARBA" id="ARBA00022729"/>
    </source>
</evidence>
<organism evidence="5 6">
    <name type="scientific">Capillimicrobium parvum</name>
    <dbReference type="NCBI Taxonomy" id="2884022"/>
    <lineage>
        <taxon>Bacteria</taxon>
        <taxon>Bacillati</taxon>
        <taxon>Actinomycetota</taxon>
        <taxon>Thermoleophilia</taxon>
        <taxon>Solirubrobacterales</taxon>
        <taxon>Capillimicrobiaceae</taxon>
        <taxon>Capillimicrobium</taxon>
    </lineage>
</organism>
<dbReference type="PROSITE" id="PS51677">
    <property type="entry name" value="NODB"/>
    <property type="match status" value="1"/>
</dbReference>
<reference evidence="5" key="1">
    <citation type="journal article" date="2022" name="Int. J. Syst. Evol. Microbiol.">
        <title>Pseudomonas aegrilactucae sp. nov. and Pseudomonas morbosilactucae sp. nov., pathogens causing bacterial rot of lettuce in Japan.</title>
        <authorList>
            <person name="Sawada H."/>
            <person name="Fujikawa T."/>
            <person name="Satou M."/>
        </authorList>
    </citation>
    <scope>NUCLEOTIDE SEQUENCE</scope>
    <source>
        <strain evidence="5">0166_1</strain>
    </source>
</reference>
<name>A0A9E6XVS2_9ACTN</name>
<evidence type="ECO:0000313" key="6">
    <source>
        <dbReference type="Proteomes" id="UP001162834"/>
    </source>
</evidence>
<protein>
    <recommendedName>
        <fullName evidence="4">NodB homology domain-containing protein</fullName>
    </recommendedName>
</protein>
<dbReference type="InterPro" id="IPR051398">
    <property type="entry name" value="Polysacch_Deacetylase"/>
</dbReference>
<keyword evidence="6" id="KW-1185">Reference proteome</keyword>
<dbReference type="AlphaFoldDB" id="A0A9E6XVS2"/>
<dbReference type="GO" id="GO:0016810">
    <property type="term" value="F:hydrolase activity, acting on carbon-nitrogen (but not peptide) bonds"/>
    <property type="evidence" value="ECO:0007669"/>
    <property type="project" value="InterPro"/>
</dbReference>
<dbReference type="InterPro" id="IPR002509">
    <property type="entry name" value="NODB_dom"/>
</dbReference>
<dbReference type="PANTHER" id="PTHR34216:SF3">
    <property type="entry name" value="POLY-BETA-1,6-N-ACETYL-D-GLUCOSAMINE N-DEACETYLASE"/>
    <property type="match status" value="1"/>
</dbReference>
<dbReference type="SUPFAM" id="SSF88713">
    <property type="entry name" value="Glycoside hydrolase/deacetylase"/>
    <property type="match status" value="1"/>
</dbReference>
<evidence type="ECO:0000256" key="1">
    <source>
        <dbReference type="ARBA" id="ARBA00004613"/>
    </source>
</evidence>
<evidence type="ECO:0000313" key="5">
    <source>
        <dbReference type="EMBL" id="UGS35003.1"/>
    </source>
</evidence>
<evidence type="ECO:0000259" key="4">
    <source>
        <dbReference type="PROSITE" id="PS51677"/>
    </source>
</evidence>
<dbReference type="GO" id="GO:0005975">
    <property type="term" value="P:carbohydrate metabolic process"/>
    <property type="evidence" value="ECO:0007669"/>
    <property type="project" value="InterPro"/>
</dbReference>
<dbReference type="CDD" id="cd10918">
    <property type="entry name" value="CE4_NodB_like_5s_6s"/>
    <property type="match status" value="1"/>
</dbReference>
<dbReference type="Gene3D" id="3.20.20.370">
    <property type="entry name" value="Glycoside hydrolase/deacetylase"/>
    <property type="match status" value="1"/>
</dbReference>
<keyword evidence="2" id="KW-0732">Signal</keyword>
<proteinExistence type="predicted"/>
<dbReference type="InterPro" id="IPR011330">
    <property type="entry name" value="Glyco_hydro/deAcase_b/a-brl"/>
</dbReference>
<dbReference type="PANTHER" id="PTHR34216">
    <property type="match status" value="1"/>
</dbReference>